<dbReference type="PANTHER" id="PTHR11102:SF160">
    <property type="entry name" value="ERAD-ASSOCIATED E3 UBIQUITIN-PROTEIN LIGASE COMPONENT HRD3"/>
    <property type="match status" value="1"/>
</dbReference>
<sequence length="400" mass="46024">MEYLHSHNIVHGSLKQDNVLINENDFSTICDFGNIMNNNINYDQTNSKTFFNTIIYQSPEVLSGKQPTTKSDVYSFSINAYWLVTNKSPYPYEESIEKFKNKIIFNTRPNLSNINIEPLKQLLTKCWELKPENRPTFSEIVEEMKTTRFIESMDFTKKNVDFYFTLFANKSNSTMSTNQNIETKKQESQSNMPFNSIEELKRSADNGDIQSMYQYATRLNKGDGVAMNKREAVKYYKMAADRGHSSAMNNYAVMLYDGDGIATNKQEAARYFKMAADLGNMNAMFSYARKLCTGEGVAMNKREAIRYYKMAADRGHSSAMNNYTVMLYDGDGIATNKQEADRYFKMAADLGEARAMFSYARKLCTGEDVAMNKREAIRYYKMAIDKGYADAMYNYAIMFM</sequence>
<organism evidence="3 4">
    <name type="scientific">Tritrichomonas musculus</name>
    <dbReference type="NCBI Taxonomy" id="1915356"/>
    <lineage>
        <taxon>Eukaryota</taxon>
        <taxon>Metamonada</taxon>
        <taxon>Parabasalia</taxon>
        <taxon>Tritrichomonadida</taxon>
        <taxon>Tritrichomonadidae</taxon>
        <taxon>Tritrichomonas</taxon>
    </lineage>
</organism>
<evidence type="ECO:0000259" key="2">
    <source>
        <dbReference type="PROSITE" id="PS50011"/>
    </source>
</evidence>
<dbReference type="SUPFAM" id="SSF56112">
    <property type="entry name" value="Protein kinase-like (PK-like)"/>
    <property type="match status" value="1"/>
</dbReference>
<evidence type="ECO:0000313" key="4">
    <source>
        <dbReference type="Proteomes" id="UP001470230"/>
    </source>
</evidence>
<accession>A0ABR2K0B7</accession>
<name>A0ABR2K0B7_9EUKA</name>
<dbReference type="InterPro" id="IPR001245">
    <property type="entry name" value="Ser-Thr/Tyr_kinase_cat_dom"/>
</dbReference>
<dbReference type="Pfam" id="PF08238">
    <property type="entry name" value="Sel1"/>
    <property type="match status" value="5"/>
</dbReference>
<reference evidence="3 4" key="1">
    <citation type="submission" date="2024-04" db="EMBL/GenBank/DDBJ databases">
        <title>Tritrichomonas musculus Genome.</title>
        <authorList>
            <person name="Alves-Ferreira E."/>
            <person name="Grigg M."/>
            <person name="Lorenzi H."/>
            <person name="Galac M."/>
        </authorList>
    </citation>
    <scope>NUCLEOTIDE SEQUENCE [LARGE SCALE GENOMIC DNA]</scope>
    <source>
        <strain evidence="3 4">EAF2021</strain>
    </source>
</reference>
<dbReference type="Proteomes" id="UP001470230">
    <property type="component" value="Unassembled WGS sequence"/>
</dbReference>
<gene>
    <name evidence="3" type="ORF">M9Y10_043431</name>
</gene>
<keyword evidence="4" id="KW-1185">Reference proteome</keyword>
<dbReference type="Gene3D" id="1.10.510.10">
    <property type="entry name" value="Transferase(Phosphotransferase) domain 1"/>
    <property type="match status" value="1"/>
</dbReference>
<dbReference type="EMBL" id="JAPFFF010000008">
    <property type="protein sequence ID" value="KAK8884323.1"/>
    <property type="molecule type" value="Genomic_DNA"/>
</dbReference>
<proteinExistence type="inferred from homology"/>
<dbReference type="SUPFAM" id="SSF81901">
    <property type="entry name" value="HCP-like"/>
    <property type="match status" value="1"/>
</dbReference>
<protein>
    <recommendedName>
        <fullName evidence="2">Protein kinase domain-containing protein</fullName>
    </recommendedName>
</protein>
<comment type="similarity">
    <text evidence="1">Belongs to the sel-1 family.</text>
</comment>
<dbReference type="InterPro" id="IPR050767">
    <property type="entry name" value="Sel1_AlgK"/>
</dbReference>
<dbReference type="Pfam" id="PF07714">
    <property type="entry name" value="PK_Tyr_Ser-Thr"/>
    <property type="match status" value="1"/>
</dbReference>
<dbReference type="InterPro" id="IPR000719">
    <property type="entry name" value="Prot_kinase_dom"/>
</dbReference>
<dbReference type="SMART" id="SM00671">
    <property type="entry name" value="SEL1"/>
    <property type="match status" value="5"/>
</dbReference>
<dbReference type="Gene3D" id="1.25.40.10">
    <property type="entry name" value="Tetratricopeptide repeat domain"/>
    <property type="match status" value="1"/>
</dbReference>
<dbReference type="InterPro" id="IPR011009">
    <property type="entry name" value="Kinase-like_dom_sf"/>
</dbReference>
<dbReference type="PANTHER" id="PTHR11102">
    <property type="entry name" value="SEL-1-LIKE PROTEIN"/>
    <property type="match status" value="1"/>
</dbReference>
<dbReference type="InterPro" id="IPR006597">
    <property type="entry name" value="Sel1-like"/>
</dbReference>
<dbReference type="InterPro" id="IPR011990">
    <property type="entry name" value="TPR-like_helical_dom_sf"/>
</dbReference>
<dbReference type="PROSITE" id="PS50011">
    <property type="entry name" value="PROTEIN_KINASE_DOM"/>
    <property type="match status" value="1"/>
</dbReference>
<evidence type="ECO:0000256" key="1">
    <source>
        <dbReference type="ARBA" id="ARBA00038101"/>
    </source>
</evidence>
<comment type="caution">
    <text evidence="3">The sequence shown here is derived from an EMBL/GenBank/DDBJ whole genome shotgun (WGS) entry which is preliminary data.</text>
</comment>
<evidence type="ECO:0000313" key="3">
    <source>
        <dbReference type="EMBL" id="KAK8884323.1"/>
    </source>
</evidence>
<feature type="domain" description="Protein kinase" evidence="2">
    <location>
        <begin position="1"/>
        <end position="150"/>
    </location>
</feature>